<dbReference type="PANTHER" id="PTHR34574:SF13">
    <property type="entry name" value="EF-HAND DOMAIN-CONTAINING PROTEIN"/>
    <property type="match status" value="1"/>
</dbReference>
<organism evidence="2">
    <name type="scientific">Sesamum calycinum</name>
    <dbReference type="NCBI Taxonomy" id="2727403"/>
    <lineage>
        <taxon>Eukaryota</taxon>
        <taxon>Viridiplantae</taxon>
        <taxon>Streptophyta</taxon>
        <taxon>Embryophyta</taxon>
        <taxon>Tracheophyta</taxon>
        <taxon>Spermatophyta</taxon>
        <taxon>Magnoliopsida</taxon>
        <taxon>eudicotyledons</taxon>
        <taxon>Gunneridae</taxon>
        <taxon>Pentapetalae</taxon>
        <taxon>asterids</taxon>
        <taxon>lamiids</taxon>
        <taxon>Lamiales</taxon>
        <taxon>Pedaliaceae</taxon>
        <taxon>Sesamum</taxon>
    </lineage>
</organism>
<evidence type="ECO:0000313" key="2">
    <source>
        <dbReference type="EMBL" id="KAL0356642.1"/>
    </source>
</evidence>
<accession>A0AAW2PK63</accession>
<dbReference type="AlphaFoldDB" id="A0AAW2PK63"/>
<evidence type="ECO:0000259" key="1">
    <source>
        <dbReference type="PROSITE" id="PS50222"/>
    </source>
</evidence>
<sequence length="182" mass="19909">MSGYQIAAFLEPSYGNGSIVETFLAEFKRAAENVVQLLKEQPTIFAHSQNTFDGSGIRRLLSNKFELDKTLDSALKGAPRDRNGKISKEYLGVAIDSLAASAGLPPLGAVDQMDDIMNEAIKMFDAGDSKTVKEDEFKKLLTEILGSIMLQLEGNPVSVSITRSCMSQLLRPPPSCSRRRHS</sequence>
<dbReference type="Gene3D" id="1.10.238.10">
    <property type="entry name" value="EF-hand"/>
    <property type="match status" value="1"/>
</dbReference>
<dbReference type="PROSITE" id="PS50222">
    <property type="entry name" value="EF_HAND_2"/>
    <property type="match status" value="1"/>
</dbReference>
<dbReference type="SUPFAM" id="SSF47473">
    <property type="entry name" value="EF-hand"/>
    <property type="match status" value="1"/>
</dbReference>
<dbReference type="EMBL" id="JACGWM010000008">
    <property type="protein sequence ID" value="KAL0356642.1"/>
    <property type="molecule type" value="Genomic_DNA"/>
</dbReference>
<proteinExistence type="predicted"/>
<dbReference type="InterPro" id="IPR011992">
    <property type="entry name" value="EF-hand-dom_pair"/>
</dbReference>
<dbReference type="GO" id="GO:0005509">
    <property type="term" value="F:calcium ion binding"/>
    <property type="evidence" value="ECO:0007669"/>
    <property type="project" value="InterPro"/>
</dbReference>
<dbReference type="InterPro" id="IPR002048">
    <property type="entry name" value="EF_hand_dom"/>
</dbReference>
<dbReference type="PANTHER" id="PTHR34574">
    <property type="entry name" value="CALCIUM-BINDING EF-HAND FAMILY PROTEIN-RELATED"/>
    <property type="match status" value="1"/>
</dbReference>
<reference evidence="2" key="1">
    <citation type="submission" date="2020-06" db="EMBL/GenBank/DDBJ databases">
        <authorList>
            <person name="Li T."/>
            <person name="Hu X."/>
            <person name="Zhang T."/>
            <person name="Song X."/>
            <person name="Zhang H."/>
            <person name="Dai N."/>
            <person name="Sheng W."/>
            <person name="Hou X."/>
            <person name="Wei L."/>
        </authorList>
    </citation>
    <scope>NUCLEOTIDE SEQUENCE</scope>
    <source>
        <strain evidence="2">KEN8</strain>
        <tissue evidence="2">Leaf</tissue>
    </source>
</reference>
<protein>
    <recommendedName>
        <fullName evidence="1">EF-hand domain-containing protein</fullName>
    </recommendedName>
</protein>
<comment type="caution">
    <text evidence="2">The sequence shown here is derived from an EMBL/GenBank/DDBJ whole genome shotgun (WGS) entry which is preliminary data.</text>
</comment>
<feature type="domain" description="EF-hand" evidence="1">
    <location>
        <begin position="112"/>
        <end position="147"/>
    </location>
</feature>
<name>A0AAW2PK63_9LAMI</name>
<reference evidence="2" key="2">
    <citation type="journal article" date="2024" name="Plant">
        <title>Genomic evolution and insights into agronomic trait innovations of Sesamum species.</title>
        <authorList>
            <person name="Miao H."/>
            <person name="Wang L."/>
            <person name="Qu L."/>
            <person name="Liu H."/>
            <person name="Sun Y."/>
            <person name="Le M."/>
            <person name="Wang Q."/>
            <person name="Wei S."/>
            <person name="Zheng Y."/>
            <person name="Lin W."/>
            <person name="Duan Y."/>
            <person name="Cao H."/>
            <person name="Xiong S."/>
            <person name="Wang X."/>
            <person name="Wei L."/>
            <person name="Li C."/>
            <person name="Ma Q."/>
            <person name="Ju M."/>
            <person name="Zhao R."/>
            <person name="Li G."/>
            <person name="Mu C."/>
            <person name="Tian Q."/>
            <person name="Mei H."/>
            <person name="Zhang T."/>
            <person name="Gao T."/>
            <person name="Zhang H."/>
        </authorList>
    </citation>
    <scope>NUCLEOTIDE SEQUENCE</scope>
    <source>
        <strain evidence="2">KEN8</strain>
    </source>
</reference>
<dbReference type="SMART" id="SM00054">
    <property type="entry name" value="EFh"/>
    <property type="match status" value="2"/>
</dbReference>
<gene>
    <name evidence="2" type="ORF">Scaly_1349900</name>
</gene>